<evidence type="ECO:0000256" key="1">
    <source>
        <dbReference type="ARBA" id="ARBA00004496"/>
    </source>
</evidence>
<dbReference type="GeneTree" id="ENSGT01150000286927"/>
<sequence>MSVSVEQKERSHSQVSSSECVKSDQLKGERLFNEETPIKSEKSGLNVSFSDETPSQAKSERSGSPVSSSMSMKSDHSKGDRLTFSEKTPSSSKSVRSGSHVSSSVSVKSDHSKGDGPDFSEKTPCHKSVRSGSHVSSSVSVKSDRSKGHGPNFSEKKTSPSKSVRSGSHVSSSVSVKSDHSKGDGPDFSEKTPCNKSERSDSHVSSFVSMESDHSKGDGPEFNEKTPSPSKSNKGQKTTVNIGAEITRWDALKAQKQLNSDVELASFLLNRVQFEKSDSNYKNYSNRKNFRENLLWIFKDLEKKIIVFLKNELEKFKKILNKENTQYFVQDFTEKMRDIKEAALDITLYFLRDMKQYEAADVLQDELVLIHQRPLKSNLKKKHQSVSEGIAKHGDSKLLKNIYTDLYMTLSFSKQVKNQNEAEQVQAADRRHESQEIPVECKHLFEAPEQDKEIRTVLTKGVAGIGKSVSVQKFIVDWADGKENEDITFIFPLAFREMNLKEKETQSMSSLIHQFFPEIKGLNLARNDKFKLLFILDGLDECRLPLNFEGNETCRDVTSQVSLDVLLTNLIKGNLLPSALIWITTRPAAAIKIPPECIDRVTEVQGFSDAQKEEYFRKRFTDGDLASEIIDHVKQSKSLFIMCYIPVFCWISATVLENILEEKGYNDLKNNQADDVSKTLQESNTEDTPKTLTQMYTHFLRFQILQSRRKYDGEYTPDVSWDKDAMLSLGKLAFFQLQRNNLLFYDTDLEDCGIDASKASVYSGMCTQIFKEERGIILGTTFCFVHLSIQEFIAALYAHLFLDINKKSVFDHHESTEQKNKNETMTNLLKTAVDKALESETGHLDLFLRFLLGLSLQTNRPLLRGLLTQQDGNDENYKEIVQYIKDKLEDKKMSPERSINLFYCLNELNDQTLVKEIQTQLNKGSLSSADLSPAQWSAVAFVLLTSEEEMEEFDLKKFKKSDECLFRLLEVLKISKRALLNDCDLTDESCSNLVKALRSDNNLTELNMSNNNLLDSGVKQFCIGLENITCKLEILKLSNCALTEESCSAFASVLSSDSISLKELDLSNNTLQDSGMKPLSDGLKENCKLEILRLSDCSITEEGYKALASALRSNPSHLIELDLRGNDPGQSGVKELNDLLQDPNCQLKALRFLGPAAEEAFQYVKGIVGENPLLLRELNLNERELGDTDMKRITDLLQDKHCKLNTLILSKCGLTEESCSALATVLRSNPSLKELDMSNNNLQDSGVKKLGLENTNCILEKLRLSNCSVTEEGYKALASALRSNPSHLIELDLTGNDPGQSGVKELNDLLQDPNFQLKTLRFLGPAADKACQYVNRVLGENLLLLRELNLSELKLEHHGLIKLAAVLQDKHCKLNTLIMNNNNITEEDCCLLTEALNSNPSNLTELNLSGTKLRNSGMKIFSTLFKNEQCRLKKLKFNSICITAEGCVALTSAFNSIPSNLIELDLSGNKIENSGVTKISTLLANSHCTLQILRLSDCSITEEGYKALASALRSNPSHLIELDLTGNDPGQSGVKELDDLLQYQNCKLKTLRFLGPAADEACQYVTGIVGKNPLLLRELNLSEHELGDTRVNQISALLQDKHCKLNTLMLNNNSITAEGCAALTSAFNSNPSNLIELDLSGNKLENPGIKKICHLVENKQCRLEKLKLSDCSITEEGYKALASALRSNPSHLIELDLTGNDPGPSGVKELNDLLQDEHYKLKTIRFLKSPAAQEACEYLTEVLDTSPLLLTELDLSDDKLGDLDGEKLSALLMDSHSKLETMKLNNCKLTEKSCSVLATVLSSKTILKEMNLNNSRLLDSGVKEICEGLKNPVCELKILKLSKCNLTDESCSAFASVLSSDSSSLKDLDLSNNNLQDPGVKLLSDGLKENCKLEKLCLSDCSITEEGYKALASALRSNPSHLIELDLRGNDPGQSGVKELSDLLQDPNCQLKTLRFLGPAAEEACQYVTGIVGKNPLLLRELNLSEHELGDTRVNQISALLQDKHCTLNTLTLSDCSITEEGYKALASALRSNPSHLIELDLTGNDPGPSGVKELNDLLQDEHYKLKTIRFLKSPAAQEACEYLTEVLDTSPLLLTELDLSDDKLGDLDGEKLSALLMDSHSKLETMKLNNCKLTEKSCSVLATVLSSKTILKEMNLNNSRLLDSGVKEICEGLKNPVCELKILKLSKCNLTDESCSAFASVLSSDSSSLKDLDLSNNNLQDPGVKLLSDGLKENCKLEKLCLSDCSITEEGYKALASALRSNPSHLIELDLTGNDPGQSGVKELSDLLQDPNCQLKTLRFLGPAAEEACQYVTGIVGKNPLLLRELNLSEHELGDTRVNQISALLQDKHCTLNTLTLNNNSITEKGFAALTSVFISNPSKLIELDLSGNKLGNSGIEKICILLKNPQCSLKKLKLSDCSITEEGYKTLTSSLKSNSNLIELDLTGNDPGKSGVQGLIDLLWGGYQKLKTLRLLKSPAAQETCEYLTKVLGKSPLLLTELDLSDDKLGDLDGEKLSALLMDSHSKVEKMKLNNCKLTEKSCSVLATVLSSKTILKELNLNNSRLLDSGVKQICEGLKKSKLKILKLSNCSITEEGYKALASALKSNSSLIELDLRGNDPGPSGVKELCDSQKGRLFSSKTLKTLRFLSPAAEEACQFVSGIVGKNPLLLRELNLSEHELGDTRVNQISALLQDKHCKLNTLILRKCGLTEESCSALATVLRSNPSLKELDMSNNNLQDSGIKKLQNGLENTNCSLQKLRLSDCSITEEGYKALASALRSNPSHLIELDLTGNDPGQSGVKELNDLLQDPNCQLKTLKFLGPAADEACRFVTGIVGKSPLLLRELNLSEHKLGDTRVNQISALLQDKHCTLNTLTLNNNNITEKGCAALTSAFNSNPSNLIELDLSGNKLGNSGMKKICSLLENTQFRLEKLKLSDCSITEEGYKALASALRSNPSHLIELDLTGNDPGQSGVKQLNDLLQDPNCQLKTLRFLGPAADEACQYVTGIVGKNPLLLRELNLSERELGDTNVKRLTALLRDKHCTLNTLMLNNNSITAESCAALTSAFNSNPSNLIELDLSRNKLQYSGIEKICHLLKNTQCKMGKLKLSDCSVTEEGYKALASALRSNPSHLIELDLTGNDPGQSGVKELNDLLQDPNCQLKTLRLLKNSAADEACQYVIKYLGKNPLLLRELNLSEHELGDTRVNQISALLQEKHCKLNTLILRKCGLTEESCSALATVLRSNSSLKELDMSNNNLQDSGVKKLQNGLENTNCTLEKLRLSDCSITEEGYKALASALRSNPSHLIELDLTGNDPGQSGVKQLNDLLQDPNCQLKTLRFLRSPAADEACQFVTGIMGKNLLLLRELNLSERELGDTRVNQISALLQDKHCTLDTLILRRCSITEKQCLILTSALKSNPSQLRELDLSGNKIENTGVKHVSETLKDERCKLERLRLRYCDMTDEGCSALTSALKLNPSHLRELDLSENKLGDYGFEKLSDLLKNPQCKLETLDLCKCSITEKQCVFLTSALKSNPSHLRELDLSGNELKHTGVNKLYDVLEDSCFKLERLRLRYCGIKADDCSALTSALKSNPSHLRELDLSGNELGDSGVKNLCDLLKNPQFKLEILHLCGCSITEKQCLILTSALCLKPTHLRELNLSQNKIENKGVNHLCDILKNSHCKLERLSLNDCGITDVSSLIQSLAETKALQFLKELDLSKNKIGDSKQQLSDVLRDSNCKLSLEKEQSLLSTGVNYIKGWLTRSKAQEDPV</sequence>
<reference evidence="9" key="1">
    <citation type="submission" date="2025-08" db="UniProtKB">
        <authorList>
            <consortium name="Ensembl"/>
        </authorList>
    </citation>
    <scope>IDENTIFICATION</scope>
</reference>
<keyword evidence="3" id="KW-0433">Leucine-rich repeat</keyword>
<dbReference type="SMART" id="SM00364">
    <property type="entry name" value="LRR_BAC"/>
    <property type="match status" value="6"/>
</dbReference>
<dbReference type="Ensembl" id="ENSCCRT00000037894.2">
    <property type="protein sequence ID" value="ENSCCRP00000034981.2"/>
    <property type="gene ID" value="ENSCCRG00000018756.2"/>
</dbReference>
<dbReference type="InterPro" id="IPR001611">
    <property type="entry name" value="Leu-rich_rpt"/>
</dbReference>
<dbReference type="Gene3D" id="3.80.10.10">
    <property type="entry name" value="Ribonuclease Inhibitor"/>
    <property type="match status" value="15"/>
</dbReference>
<dbReference type="InterPro" id="IPR027417">
    <property type="entry name" value="P-loop_NTPase"/>
</dbReference>
<feature type="region of interest" description="Disordered" evidence="7">
    <location>
        <begin position="1"/>
        <end position="239"/>
    </location>
</feature>
<dbReference type="FunFam" id="3.80.10.10:FF:001446">
    <property type="entry name" value="Si:ch211-11p18.6"/>
    <property type="match status" value="2"/>
</dbReference>
<dbReference type="FunFam" id="3.80.10.10:FF:001019">
    <property type="entry name" value="Si:ch211-213a13.5"/>
    <property type="match status" value="2"/>
</dbReference>
<dbReference type="FunFam" id="3.80.10.10:FF:001024">
    <property type="entry name" value="Si:ch211-11p18.6"/>
    <property type="match status" value="1"/>
</dbReference>
<dbReference type="InterPro" id="IPR041267">
    <property type="entry name" value="NLRP_HD2"/>
</dbReference>
<evidence type="ECO:0000256" key="5">
    <source>
        <dbReference type="ARBA" id="ARBA00022741"/>
    </source>
</evidence>
<dbReference type="InterPro" id="IPR007111">
    <property type="entry name" value="NACHT_NTPase"/>
</dbReference>
<feature type="compositionally biased region" description="Low complexity" evidence="7">
    <location>
        <begin position="160"/>
        <end position="176"/>
    </location>
</feature>
<dbReference type="FunFam" id="3.80.10.10:FF:000558">
    <property type="entry name" value="Si:ch211-11p18.6"/>
    <property type="match status" value="3"/>
</dbReference>
<feature type="compositionally biased region" description="Basic and acidic residues" evidence="7">
    <location>
        <begin position="73"/>
        <end position="84"/>
    </location>
</feature>
<name>A0A8C1BN15_CYPCA</name>
<feature type="compositionally biased region" description="Polar residues" evidence="7">
    <location>
        <begin position="43"/>
        <end position="57"/>
    </location>
</feature>
<feature type="domain" description="NACHT" evidence="8">
    <location>
        <begin position="455"/>
        <end position="589"/>
    </location>
</feature>
<dbReference type="FunFam" id="3.80.10.10:FF:001548">
    <property type="entry name" value="Si:ch211-213a13.2"/>
    <property type="match status" value="1"/>
</dbReference>
<evidence type="ECO:0000313" key="10">
    <source>
        <dbReference type="Proteomes" id="UP001108240"/>
    </source>
</evidence>
<keyword evidence="2" id="KW-0963">Cytoplasm</keyword>
<feature type="compositionally biased region" description="Low complexity" evidence="7">
    <location>
        <begin position="130"/>
        <end position="141"/>
    </location>
</feature>
<evidence type="ECO:0000256" key="4">
    <source>
        <dbReference type="ARBA" id="ARBA00022737"/>
    </source>
</evidence>
<dbReference type="InterPro" id="IPR051261">
    <property type="entry name" value="NLR"/>
</dbReference>
<evidence type="ECO:0000313" key="9">
    <source>
        <dbReference type="Ensembl" id="ENSCCRP00000034981.2"/>
    </source>
</evidence>
<dbReference type="Pfam" id="PF13516">
    <property type="entry name" value="LRR_6"/>
    <property type="match status" value="25"/>
</dbReference>
<dbReference type="PROSITE" id="PS51450">
    <property type="entry name" value="LRR"/>
    <property type="match status" value="4"/>
</dbReference>
<dbReference type="SMART" id="SM00367">
    <property type="entry name" value="LRR_CC"/>
    <property type="match status" value="28"/>
</dbReference>
<dbReference type="InterPro" id="IPR029495">
    <property type="entry name" value="NACHT-assoc"/>
</dbReference>
<evidence type="ECO:0000259" key="8">
    <source>
        <dbReference type="PROSITE" id="PS50837"/>
    </source>
</evidence>
<dbReference type="InterPro" id="IPR032675">
    <property type="entry name" value="LRR_dom_sf"/>
</dbReference>
<protein>
    <submittedName>
        <fullName evidence="9">Si:ch211-213a13.2</fullName>
    </submittedName>
</protein>
<dbReference type="SMART" id="SM00365">
    <property type="entry name" value="LRR_SD22"/>
    <property type="match status" value="13"/>
</dbReference>
<dbReference type="FunFam" id="3.40.50.300:FF:000210">
    <property type="entry name" value="Si:dkey-16p6.1"/>
    <property type="match status" value="1"/>
</dbReference>
<dbReference type="Proteomes" id="UP001108240">
    <property type="component" value="Unplaced"/>
</dbReference>
<feature type="compositionally biased region" description="Low complexity" evidence="7">
    <location>
        <begin position="62"/>
        <end position="72"/>
    </location>
</feature>
<proteinExistence type="predicted"/>
<dbReference type="PANTHER" id="PTHR24106">
    <property type="entry name" value="NACHT, LRR AND CARD DOMAINS-CONTAINING"/>
    <property type="match status" value="1"/>
</dbReference>
<dbReference type="GO" id="GO:0005737">
    <property type="term" value="C:cytoplasm"/>
    <property type="evidence" value="ECO:0007669"/>
    <property type="project" value="UniProtKB-SubCell"/>
</dbReference>
<dbReference type="InterPro" id="IPR041075">
    <property type="entry name" value="NOD1/2_WH"/>
</dbReference>
<feature type="compositionally biased region" description="Low complexity" evidence="7">
    <location>
        <begin position="90"/>
        <end position="107"/>
    </location>
</feature>
<dbReference type="GO" id="GO:0005524">
    <property type="term" value="F:ATP binding"/>
    <property type="evidence" value="ECO:0007669"/>
    <property type="project" value="UniProtKB-KW"/>
</dbReference>
<keyword evidence="6" id="KW-0067">ATP-binding</keyword>
<feature type="compositionally biased region" description="Basic and acidic residues" evidence="7">
    <location>
        <begin position="211"/>
        <end position="224"/>
    </location>
</feature>
<evidence type="ECO:0000256" key="7">
    <source>
        <dbReference type="SAM" id="MobiDB-lite"/>
    </source>
</evidence>
<dbReference type="PROSITE" id="PS50837">
    <property type="entry name" value="NACHT"/>
    <property type="match status" value="1"/>
</dbReference>
<dbReference type="FunFam" id="3.80.10.10:FF:000755">
    <property type="entry name" value="Si:ch211-213a13.2"/>
    <property type="match status" value="3"/>
</dbReference>
<keyword evidence="10" id="KW-1185">Reference proteome</keyword>
<keyword evidence="4" id="KW-0677">Repeat</keyword>
<dbReference type="Gene3D" id="3.40.50.300">
    <property type="entry name" value="P-loop containing nucleotide triphosphate hydrolases"/>
    <property type="match status" value="1"/>
</dbReference>
<dbReference type="SMART" id="SM01288">
    <property type="entry name" value="FISNA"/>
    <property type="match status" value="1"/>
</dbReference>
<evidence type="ECO:0000256" key="6">
    <source>
        <dbReference type="ARBA" id="ARBA00022840"/>
    </source>
</evidence>
<dbReference type="FunFam" id="3.80.10.10:FF:001173">
    <property type="entry name" value="Si:ch211-213a13.2"/>
    <property type="match status" value="1"/>
</dbReference>
<dbReference type="Pfam" id="PF05729">
    <property type="entry name" value="NACHT"/>
    <property type="match status" value="1"/>
</dbReference>
<feature type="compositionally biased region" description="Basic and acidic residues" evidence="7">
    <location>
        <begin position="21"/>
        <end position="42"/>
    </location>
</feature>
<accession>A0A8C1BN15</accession>
<keyword evidence="5" id="KW-0547">Nucleotide-binding</keyword>
<dbReference type="InterPro" id="IPR006553">
    <property type="entry name" value="Leu-rich_rpt_Cys-con_subtyp"/>
</dbReference>
<feature type="compositionally biased region" description="Basic and acidic residues" evidence="7">
    <location>
        <begin position="1"/>
        <end position="12"/>
    </location>
</feature>
<reference evidence="9" key="2">
    <citation type="submission" date="2025-09" db="UniProtKB">
        <authorList>
            <consortium name="Ensembl"/>
        </authorList>
    </citation>
    <scope>IDENTIFICATION</scope>
</reference>
<dbReference type="FunFam" id="3.80.10.10:FF:000551">
    <property type="entry name" value="Si:dkey-286j17.4"/>
    <property type="match status" value="2"/>
</dbReference>
<evidence type="ECO:0000256" key="3">
    <source>
        <dbReference type="ARBA" id="ARBA00022614"/>
    </source>
</evidence>
<comment type="subcellular location">
    <subcellularLocation>
        <location evidence="1">Cytoplasm</location>
    </subcellularLocation>
</comment>
<feature type="compositionally biased region" description="Basic and acidic residues" evidence="7">
    <location>
        <begin position="177"/>
        <end position="190"/>
    </location>
</feature>
<dbReference type="OMA" id="CNLMGKD"/>
<dbReference type="Pfam" id="PF17776">
    <property type="entry name" value="NLRC4_HD2"/>
    <property type="match status" value="1"/>
</dbReference>
<dbReference type="FunFam" id="3.80.10.10:FF:001632">
    <property type="entry name" value="Uncharacterized protein"/>
    <property type="match status" value="1"/>
</dbReference>
<evidence type="ECO:0000256" key="2">
    <source>
        <dbReference type="ARBA" id="ARBA00022490"/>
    </source>
</evidence>
<dbReference type="SUPFAM" id="SSF52047">
    <property type="entry name" value="RNI-like"/>
    <property type="match status" value="12"/>
</dbReference>
<dbReference type="SMART" id="SM00368">
    <property type="entry name" value="LRR_RI"/>
    <property type="match status" value="80"/>
</dbReference>
<feature type="compositionally biased region" description="Polar residues" evidence="7">
    <location>
        <begin position="225"/>
        <end position="239"/>
    </location>
</feature>
<dbReference type="Pfam" id="PF14484">
    <property type="entry name" value="FISNA"/>
    <property type="match status" value="1"/>
</dbReference>
<feature type="compositionally biased region" description="Basic and acidic residues" evidence="7">
    <location>
        <begin position="108"/>
        <end position="124"/>
    </location>
</feature>
<organism evidence="9 10">
    <name type="scientific">Cyprinus carpio carpio</name>
    <dbReference type="NCBI Taxonomy" id="630221"/>
    <lineage>
        <taxon>Eukaryota</taxon>
        <taxon>Metazoa</taxon>
        <taxon>Chordata</taxon>
        <taxon>Craniata</taxon>
        <taxon>Vertebrata</taxon>
        <taxon>Euteleostomi</taxon>
        <taxon>Actinopterygii</taxon>
        <taxon>Neopterygii</taxon>
        <taxon>Teleostei</taxon>
        <taxon>Ostariophysi</taxon>
        <taxon>Cypriniformes</taxon>
        <taxon>Cyprinidae</taxon>
        <taxon>Cyprininae</taxon>
        <taxon>Cyprinus</taxon>
    </lineage>
</organism>
<dbReference type="Pfam" id="PF17779">
    <property type="entry name" value="WHD_NOD2"/>
    <property type="match status" value="1"/>
</dbReference>